<gene>
    <name evidence="2" type="ORF">M9Y10_036418</name>
</gene>
<protein>
    <submittedName>
        <fullName evidence="2">Uncharacterized protein</fullName>
    </submittedName>
</protein>
<feature type="compositionally biased region" description="Polar residues" evidence="1">
    <location>
        <begin position="56"/>
        <end position="68"/>
    </location>
</feature>
<comment type="caution">
    <text evidence="2">The sequence shown here is derived from an EMBL/GenBank/DDBJ whole genome shotgun (WGS) entry which is preliminary data.</text>
</comment>
<feature type="compositionally biased region" description="Pro residues" evidence="1">
    <location>
        <begin position="21"/>
        <end position="43"/>
    </location>
</feature>
<evidence type="ECO:0000313" key="2">
    <source>
        <dbReference type="EMBL" id="KAK8837423.1"/>
    </source>
</evidence>
<reference evidence="2 3" key="1">
    <citation type="submission" date="2024-04" db="EMBL/GenBank/DDBJ databases">
        <title>Tritrichomonas musculus Genome.</title>
        <authorList>
            <person name="Alves-Ferreira E."/>
            <person name="Grigg M."/>
            <person name="Lorenzi H."/>
            <person name="Galac M."/>
        </authorList>
    </citation>
    <scope>NUCLEOTIDE SEQUENCE [LARGE SCALE GENOMIC DNA]</scope>
    <source>
        <strain evidence="2 3">EAF2021</strain>
    </source>
</reference>
<keyword evidence="3" id="KW-1185">Reference proteome</keyword>
<evidence type="ECO:0000256" key="1">
    <source>
        <dbReference type="SAM" id="MobiDB-lite"/>
    </source>
</evidence>
<evidence type="ECO:0000313" key="3">
    <source>
        <dbReference type="Proteomes" id="UP001470230"/>
    </source>
</evidence>
<proteinExistence type="predicted"/>
<organism evidence="2 3">
    <name type="scientific">Tritrichomonas musculus</name>
    <dbReference type="NCBI Taxonomy" id="1915356"/>
    <lineage>
        <taxon>Eukaryota</taxon>
        <taxon>Metamonada</taxon>
        <taxon>Parabasalia</taxon>
        <taxon>Tritrichomonadida</taxon>
        <taxon>Tritrichomonadidae</taxon>
        <taxon>Tritrichomonas</taxon>
    </lineage>
</organism>
<feature type="region of interest" description="Disordered" evidence="1">
    <location>
        <begin position="1"/>
        <end position="72"/>
    </location>
</feature>
<dbReference type="Proteomes" id="UP001470230">
    <property type="component" value="Unassembled WGS sequence"/>
</dbReference>
<dbReference type="EMBL" id="JAPFFF010000059">
    <property type="protein sequence ID" value="KAK8837423.1"/>
    <property type="molecule type" value="Genomic_DNA"/>
</dbReference>
<feature type="compositionally biased region" description="Pro residues" evidence="1">
    <location>
        <begin position="1"/>
        <end position="11"/>
    </location>
</feature>
<accession>A0ABR2GUT3</accession>
<name>A0ABR2GUT3_9EUKA</name>
<sequence>MNPQYPYPQPDPYYQHQQQPYYPPPQDHYCQPPPQQPYYPAPQPQVYSQPLRHAQSMDSQHVASSQQPPAAVSDLPAPVAQFQELRHHATVDSALKQLRELATDLSAIDASSFSPEPDLRLGVGPINDAITVAANHRCMSYRVYSLHNPPHKKFLKLLRVFLQRCESYLTVFCTGQVKDASGDEADGYDEAVVFDDGHIVDDGLASA</sequence>